<protein>
    <recommendedName>
        <fullName evidence="4">polynucleotide adenylyltransferase</fullName>
        <ecNumber evidence="4">2.7.7.19</ecNumber>
    </recommendedName>
</protein>
<keyword evidence="7" id="KW-0460">Magnesium</keyword>
<dbReference type="AlphaFoldDB" id="A0AAE0WHT7"/>
<dbReference type="PANTHER" id="PTHR12271">
    <property type="entry name" value="POLY A POLYMERASE CID PAP -RELATED"/>
    <property type="match status" value="1"/>
</dbReference>
<feature type="region of interest" description="Disordered" evidence="8">
    <location>
        <begin position="1"/>
        <end position="68"/>
    </location>
</feature>
<dbReference type="EC" id="2.7.7.19" evidence="4"/>
<feature type="compositionally biased region" description="Low complexity" evidence="8">
    <location>
        <begin position="667"/>
        <end position="681"/>
    </location>
</feature>
<evidence type="ECO:0000256" key="2">
    <source>
        <dbReference type="ARBA" id="ARBA00001946"/>
    </source>
</evidence>
<proteinExistence type="inferred from homology"/>
<comment type="similarity">
    <text evidence="3">Belongs to the DNA polymerase type-B-like family.</text>
</comment>
<evidence type="ECO:0000259" key="9">
    <source>
        <dbReference type="Pfam" id="PF03828"/>
    </source>
</evidence>
<dbReference type="Gene3D" id="3.30.460.10">
    <property type="entry name" value="Beta Polymerase, domain 2"/>
    <property type="match status" value="1"/>
</dbReference>
<dbReference type="SUPFAM" id="SSF81631">
    <property type="entry name" value="PAP/OAS1 substrate-binding domain"/>
    <property type="match status" value="1"/>
</dbReference>
<reference evidence="11" key="1">
    <citation type="submission" date="2023-07" db="EMBL/GenBank/DDBJ databases">
        <title>Black Yeasts Isolated from many extreme environments.</title>
        <authorList>
            <person name="Coleine C."/>
            <person name="Stajich J.E."/>
            <person name="Selbmann L."/>
        </authorList>
    </citation>
    <scope>NUCLEOTIDE SEQUENCE</scope>
    <source>
        <strain evidence="11">CCFEE 5485</strain>
    </source>
</reference>
<dbReference type="GO" id="GO:1990817">
    <property type="term" value="F:poly(A) RNA polymerase activity"/>
    <property type="evidence" value="ECO:0007669"/>
    <property type="project" value="UniProtKB-EC"/>
</dbReference>
<feature type="domain" description="PAP-associated" evidence="9">
    <location>
        <begin position="349"/>
        <end position="410"/>
    </location>
</feature>
<evidence type="ECO:0000313" key="12">
    <source>
        <dbReference type="Proteomes" id="UP001274830"/>
    </source>
</evidence>
<evidence type="ECO:0000259" key="10">
    <source>
        <dbReference type="Pfam" id="PF22600"/>
    </source>
</evidence>
<evidence type="ECO:0000256" key="5">
    <source>
        <dbReference type="ARBA" id="ARBA00022679"/>
    </source>
</evidence>
<evidence type="ECO:0000256" key="4">
    <source>
        <dbReference type="ARBA" id="ARBA00012388"/>
    </source>
</evidence>
<feature type="compositionally biased region" description="Basic and acidic residues" evidence="8">
    <location>
        <begin position="111"/>
        <end position="130"/>
    </location>
</feature>
<sequence>MAGQASADRLNINNGNNPKITATGVARPAMQSTHSSSVPSTPSQQPRRFHSRSPSPHRGLGNQSPRSVVSEAVGQNGIPRSQPNFCKYESGAEFRKRRIPYTEGGENELGPPKKEPKKALEPHEDDKLSGDMRELYDRLLPSDESEQRRAQLIKKLEKMMSDEWPGHDIRVNVFGSSGNLLNSSDSDADICITTPLKKLESMHGLAALLDRHGMQKVVCRASAKVPIVKCWDPELRLACDLNVNNPLALENTRMIKTYVQLDDRIRPLAKIIKYWTKRRILNDAAYGGTISSYTWICMIISFLQRREPQIIPSLQNTDGKRLKTDRNEPTRFADDIDALKGCGNKNRESLAQLLFQFFRHYGYEFDYSRYVVSVREGRLVSREEKGWQTSNYHEKEAQRRLCVEEPFTKSRNLGNSADDYSWSGVHQEIRRAFELLADGQQLEKCCEEYEFPPEEKPIFQRPAQKPPPTLRRSASQSGRSNHEQGSSRPRKSNNRNQSTQRAGNRRASSGATFGNPRMPLQSPSIGLTSADYFGARSSVHEYLSHQYQLLQAHREALTAQLQQHQQATQQGQPQSHRVGDLNGSPLHRGGAFQNGLPSPRFLDNPPQTAPLLPGYLYHYPARYPPPSPMSQARSREGTSTNPSSPSLVAATPVQLRRQVHRASVTDGSSSSARSQSQPGRSLPHPLALQQQAHPGYDVSGVIPASYQNMRNNPAYAAGQAALQTQYGQIPGVHFAPGSVDSAMPKEYMGYGVGSPQFGGQYAVAGQQIHVPPMTLHDPPPSRQRRVTPDLQPPMPNGRHISRSPSPLGHLRSYSTAADLRTRAQAQAEMLGSPSAGYEATSPFSTMLAAPVDIGGPLIVNGSTPAATPKLVERINGVPILAPLQVDSANVMLEQDPARPPTLPLRTSNPEMPENKQPSPPQVASSPMRLKNGPRLALSPNGLTQSTNGLGLSDFHDPALTAPLLSPVAELRTPSPTQAHVFDKQESPQANGLVKVVQIANARNSFDRKENDRPAKAASATTSPRHERQGSAPNAGAKQITTNLNSNTVKGGSVPLTPVSAGDNQQSLGRQENPWMQVQSGKKGHKKSKSSVVQGRHAQAVAVGEGEKKGG</sequence>
<feature type="compositionally biased region" description="Polar residues" evidence="8">
    <location>
        <begin position="1038"/>
        <end position="1049"/>
    </location>
</feature>
<feature type="compositionally biased region" description="Polar residues" evidence="8">
    <location>
        <begin position="11"/>
        <end position="20"/>
    </location>
</feature>
<feature type="compositionally biased region" description="Basic and acidic residues" evidence="8">
    <location>
        <begin position="1004"/>
        <end position="1014"/>
    </location>
</feature>
<feature type="region of interest" description="Disordered" evidence="8">
    <location>
        <begin position="97"/>
        <end position="130"/>
    </location>
</feature>
<feature type="compositionally biased region" description="Polar residues" evidence="8">
    <location>
        <begin position="629"/>
        <end position="646"/>
    </location>
</feature>
<dbReference type="GO" id="GO:0046872">
    <property type="term" value="F:metal ion binding"/>
    <property type="evidence" value="ECO:0007669"/>
    <property type="project" value="UniProtKB-KW"/>
</dbReference>
<comment type="cofactor">
    <cofactor evidence="1">
        <name>Mn(2+)</name>
        <dbReference type="ChEBI" id="CHEBI:29035"/>
    </cofactor>
</comment>
<dbReference type="Pfam" id="PF03828">
    <property type="entry name" value="PAP_assoc"/>
    <property type="match status" value="1"/>
</dbReference>
<dbReference type="PANTHER" id="PTHR12271:SF113">
    <property type="entry name" value="POLY(A) RNA POLYMERASE CID11"/>
    <property type="match status" value="1"/>
</dbReference>
<comment type="cofactor">
    <cofactor evidence="2">
        <name>Mg(2+)</name>
        <dbReference type="ChEBI" id="CHEBI:18420"/>
    </cofactor>
</comment>
<feature type="compositionally biased region" description="Low complexity" evidence="8">
    <location>
        <begin position="560"/>
        <end position="574"/>
    </location>
</feature>
<name>A0AAE0WHT7_9PEZI</name>
<dbReference type="EMBL" id="JAUTXT010000037">
    <property type="protein sequence ID" value="KAK3671984.1"/>
    <property type="molecule type" value="Genomic_DNA"/>
</dbReference>
<feature type="compositionally biased region" description="Polar residues" evidence="8">
    <location>
        <begin position="1061"/>
        <end position="1075"/>
    </location>
</feature>
<dbReference type="Gene3D" id="1.10.1410.10">
    <property type="match status" value="1"/>
</dbReference>
<keyword evidence="6" id="KW-0479">Metal-binding</keyword>
<evidence type="ECO:0000256" key="3">
    <source>
        <dbReference type="ARBA" id="ARBA00008593"/>
    </source>
</evidence>
<evidence type="ECO:0000256" key="6">
    <source>
        <dbReference type="ARBA" id="ARBA00022723"/>
    </source>
</evidence>
<dbReference type="SUPFAM" id="SSF81301">
    <property type="entry name" value="Nucleotidyltransferase"/>
    <property type="match status" value="1"/>
</dbReference>
<feature type="domain" description="Poly(A) RNA polymerase mitochondrial-like central palm" evidence="10">
    <location>
        <begin position="128"/>
        <end position="260"/>
    </location>
</feature>
<feature type="compositionally biased region" description="Polar residues" evidence="8">
    <location>
        <begin position="494"/>
        <end position="512"/>
    </location>
</feature>
<feature type="region of interest" description="Disordered" evidence="8">
    <location>
        <begin position="560"/>
        <end position="609"/>
    </location>
</feature>
<dbReference type="Pfam" id="PF22600">
    <property type="entry name" value="MTPAP-like_central"/>
    <property type="match status" value="1"/>
</dbReference>
<dbReference type="Proteomes" id="UP001274830">
    <property type="component" value="Unassembled WGS sequence"/>
</dbReference>
<feature type="region of interest" description="Disordered" evidence="8">
    <location>
        <begin position="1003"/>
        <end position="1110"/>
    </location>
</feature>
<feature type="compositionally biased region" description="Polar residues" evidence="8">
    <location>
        <begin position="940"/>
        <end position="949"/>
    </location>
</feature>
<feature type="compositionally biased region" description="Low complexity" evidence="8">
    <location>
        <begin position="31"/>
        <end position="58"/>
    </location>
</feature>
<keyword evidence="5" id="KW-0808">Transferase</keyword>
<organism evidence="11 12">
    <name type="scientific">Recurvomyces mirabilis</name>
    <dbReference type="NCBI Taxonomy" id="574656"/>
    <lineage>
        <taxon>Eukaryota</taxon>
        <taxon>Fungi</taxon>
        <taxon>Dikarya</taxon>
        <taxon>Ascomycota</taxon>
        <taxon>Pezizomycotina</taxon>
        <taxon>Dothideomycetes</taxon>
        <taxon>Dothideomycetidae</taxon>
        <taxon>Mycosphaerellales</taxon>
        <taxon>Teratosphaeriaceae</taxon>
        <taxon>Recurvomyces</taxon>
    </lineage>
</organism>
<accession>A0AAE0WHT7</accession>
<feature type="compositionally biased region" description="Polar residues" evidence="8">
    <location>
        <begin position="472"/>
        <end position="487"/>
    </location>
</feature>
<dbReference type="InterPro" id="IPR043519">
    <property type="entry name" value="NT_sf"/>
</dbReference>
<gene>
    <name evidence="11" type="ORF">LTR78_008159</name>
</gene>
<feature type="region of interest" description="Disordered" evidence="8">
    <location>
        <begin position="455"/>
        <end position="522"/>
    </location>
</feature>
<dbReference type="CDD" id="cd05402">
    <property type="entry name" value="NT_PAP_TUTase"/>
    <property type="match status" value="1"/>
</dbReference>
<dbReference type="InterPro" id="IPR054708">
    <property type="entry name" value="MTPAP-like_central"/>
</dbReference>
<feature type="region of interest" description="Disordered" evidence="8">
    <location>
        <begin position="773"/>
        <end position="810"/>
    </location>
</feature>
<feature type="region of interest" description="Disordered" evidence="8">
    <location>
        <begin position="894"/>
        <end position="949"/>
    </location>
</feature>
<dbReference type="InterPro" id="IPR002058">
    <property type="entry name" value="PAP_assoc"/>
</dbReference>
<evidence type="ECO:0000256" key="7">
    <source>
        <dbReference type="ARBA" id="ARBA00022842"/>
    </source>
</evidence>
<comment type="caution">
    <text evidence="11">The sequence shown here is derived from an EMBL/GenBank/DDBJ whole genome shotgun (WGS) entry which is preliminary data.</text>
</comment>
<dbReference type="GO" id="GO:0031123">
    <property type="term" value="P:RNA 3'-end processing"/>
    <property type="evidence" value="ECO:0007669"/>
    <property type="project" value="TreeGrafter"/>
</dbReference>
<feature type="region of interest" description="Disordered" evidence="8">
    <location>
        <begin position="623"/>
        <end position="684"/>
    </location>
</feature>
<dbReference type="GO" id="GO:0010605">
    <property type="term" value="P:negative regulation of macromolecule metabolic process"/>
    <property type="evidence" value="ECO:0007669"/>
    <property type="project" value="UniProtKB-ARBA"/>
</dbReference>
<evidence type="ECO:0000313" key="11">
    <source>
        <dbReference type="EMBL" id="KAK3671984.1"/>
    </source>
</evidence>
<evidence type="ECO:0000256" key="1">
    <source>
        <dbReference type="ARBA" id="ARBA00001936"/>
    </source>
</evidence>
<keyword evidence="12" id="KW-1185">Reference proteome</keyword>
<evidence type="ECO:0000256" key="8">
    <source>
        <dbReference type="SAM" id="MobiDB-lite"/>
    </source>
</evidence>